<proteinExistence type="predicted"/>
<keyword evidence="4" id="KW-0472">Membrane</keyword>
<dbReference type="AlphaFoldDB" id="A0A8J8JW67"/>
<dbReference type="PANTHER" id="PTHR30026:SF20">
    <property type="entry name" value="OUTER MEMBRANE PROTEIN TOLC"/>
    <property type="match status" value="1"/>
</dbReference>
<comment type="subcellular location">
    <subcellularLocation>
        <location evidence="1">Cell outer membrane</location>
    </subcellularLocation>
</comment>
<keyword evidence="7" id="KW-1185">Reference proteome</keyword>
<evidence type="ECO:0000256" key="5">
    <source>
        <dbReference type="ARBA" id="ARBA00023237"/>
    </source>
</evidence>
<reference evidence="6" key="1">
    <citation type="submission" date="2019-10" db="EMBL/GenBank/DDBJ databases">
        <title>Draft genome sequence of Panacibacter sp. KCS-6.</title>
        <authorList>
            <person name="Yim K.J."/>
        </authorList>
    </citation>
    <scope>NUCLEOTIDE SEQUENCE</scope>
    <source>
        <strain evidence="6">KCS-6</strain>
    </source>
</reference>
<dbReference type="InterPro" id="IPR051906">
    <property type="entry name" value="TolC-like"/>
</dbReference>
<evidence type="ECO:0000313" key="6">
    <source>
        <dbReference type="EMBL" id="NNV57424.1"/>
    </source>
</evidence>
<dbReference type="SUPFAM" id="SSF56954">
    <property type="entry name" value="Outer membrane efflux proteins (OEP)"/>
    <property type="match status" value="1"/>
</dbReference>
<protein>
    <submittedName>
        <fullName evidence="6">Transporter</fullName>
    </submittedName>
</protein>
<evidence type="ECO:0000313" key="7">
    <source>
        <dbReference type="Proteomes" id="UP000598971"/>
    </source>
</evidence>
<evidence type="ECO:0000256" key="2">
    <source>
        <dbReference type="ARBA" id="ARBA00022452"/>
    </source>
</evidence>
<dbReference type="EMBL" id="WHPF01000015">
    <property type="protein sequence ID" value="NNV57424.1"/>
    <property type="molecule type" value="Genomic_DNA"/>
</dbReference>
<evidence type="ECO:0000256" key="1">
    <source>
        <dbReference type="ARBA" id="ARBA00004442"/>
    </source>
</evidence>
<evidence type="ECO:0000256" key="4">
    <source>
        <dbReference type="ARBA" id="ARBA00023136"/>
    </source>
</evidence>
<dbReference type="Gene3D" id="1.20.1600.10">
    <property type="entry name" value="Outer membrane efflux proteins (OEP)"/>
    <property type="match status" value="1"/>
</dbReference>
<sequence>MVKLIALILLFTGSKAFTQPLKELTLQQAYDFARANYPLLQQKDLINKSAFLTIENISTAFLPQVTVSGQATYQSEVTKIPISLPGFSIDPLSRDQYKLMADINQLLYDGGVTKTQKDIQQVNSLVEQQKTEVELYKLKDRINQLFLGVLLLEEQKKQTLLQRNDVQLGLNKVTAQVANGTAFKTNKLVLEAELLKNDARQIELDANRKALLDVLQYFTNKNFWGDIHLILPTLGTAYTDSVERPELQLYALQDSLLTVQNKLISARNKPKTSAFVQGGYGRPGLNQLMNDFNFYYIGGIKLSWSLGSLYTTKRDRQIIAVSHQTVAVQKDLFTLNTDTQLAQQGNEVEKLEQLITVDNKIITVREAVMQASNGQLENGVITANDYLREVNAADQARQNLVTHQLQLTQAKLGYLNILGKL</sequence>
<dbReference type="GO" id="GO:0015288">
    <property type="term" value="F:porin activity"/>
    <property type="evidence" value="ECO:0007669"/>
    <property type="project" value="TreeGrafter"/>
</dbReference>
<comment type="caution">
    <text evidence="6">The sequence shown here is derived from an EMBL/GenBank/DDBJ whole genome shotgun (WGS) entry which is preliminary data.</text>
</comment>
<keyword evidence="2" id="KW-1134">Transmembrane beta strand</keyword>
<dbReference type="GO" id="GO:1990281">
    <property type="term" value="C:efflux pump complex"/>
    <property type="evidence" value="ECO:0007669"/>
    <property type="project" value="TreeGrafter"/>
</dbReference>
<dbReference type="GO" id="GO:0015562">
    <property type="term" value="F:efflux transmembrane transporter activity"/>
    <property type="evidence" value="ECO:0007669"/>
    <property type="project" value="InterPro"/>
</dbReference>
<name>A0A8J8JW67_9BACT</name>
<dbReference type="Proteomes" id="UP000598971">
    <property type="component" value="Unassembled WGS sequence"/>
</dbReference>
<keyword evidence="3" id="KW-0812">Transmembrane</keyword>
<evidence type="ECO:0000256" key="3">
    <source>
        <dbReference type="ARBA" id="ARBA00022692"/>
    </source>
</evidence>
<accession>A0A8J8JW67</accession>
<dbReference type="PANTHER" id="PTHR30026">
    <property type="entry name" value="OUTER MEMBRANE PROTEIN TOLC"/>
    <property type="match status" value="1"/>
</dbReference>
<keyword evidence="5" id="KW-0998">Cell outer membrane</keyword>
<dbReference type="GO" id="GO:0009279">
    <property type="term" value="C:cell outer membrane"/>
    <property type="evidence" value="ECO:0007669"/>
    <property type="project" value="UniProtKB-SubCell"/>
</dbReference>
<organism evidence="6 7">
    <name type="scientific">Limnovirga soli</name>
    <dbReference type="NCBI Taxonomy" id="2656915"/>
    <lineage>
        <taxon>Bacteria</taxon>
        <taxon>Pseudomonadati</taxon>
        <taxon>Bacteroidota</taxon>
        <taxon>Chitinophagia</taxon>
        <taxon>Chitinophagales</taxon>
        <taxon>Chitinophagaceae</taxon>
        <taxon>Limnovirga</taxon>
    </lineage>
</organism>
<gene>
    <name evidence="6" type="ORF">GD597_18270</name>
</gene>